<gene>
    <name evidence="1" type="ORF">Vgi01_41170</name>
</gene>
<protein>
    <submittedName>
        <fullName evidence="1">Uncharacterized protein</fullName>
    </submittedName>
</protein>
<dbReference type="EMBL" id="BOPA01000028">
    <property type="protein sequence ID" value="GIJ17433.1"/>
    <property type="molecule type" value="Genomic_DNA"/>
</dbReference>
<dbReference type="Proteomes" id="UP000647860">
    <property type="component" value="Unassembled WGS sequence"/>
</dbReference>
<sequence length="66" mass="7267">MTTASARFRQATSPDDREIRQRGRWTVLVSGSPLGGESVRWDGDDLNAGLSRVLAELQERVPGLLD</sequence>
<comment type="caution">
    <text evidence="1">The sequence shown here is derived from an EMBL/GenBank/DDBJ whole genome shotgun (WGS) entry which is preliminary data.</text>
</comment>
<evidence type="ECO:0000313" key="2">
    <source>
        <dbReference type="Proteomes" id="UP000647860"/>
    </source>
</evidence>
<dbReference type="RefSeq" id="WP_146017523.1">
    <property type="nucleotide sequence ID" value="NZ_BAAAGZ010000021.1"/>
</dbReference>
<keyword evidence="2" id="KW-1185">Reference proteome</keyword>
<proteinExistence type="predicted"/>
<accession>A0ABQ4II89</accession>
<name>A0ABQ4II89_9ACTN</name>
<organism evidence="1 2">
    <name type="scientific">Micromonospora gifhornensis</name>
    <dbReference type="NCBI Taxonomy" id="84594"/>
    <lineage>
        <taxon>Bacteria</taxon>
        <taxon>Bacillati</taxon>
        <taxon>Actinomycetota</taxon>
        <taxon>Actinomycetes</taxon>
        <taxon>Micromonosporales</taxon>
        <taxon>Micromonosporaceae</taxon>
        <taxon>Micromonospora</taxon>
    </lineage>
</organism>
<reference evidence="1 2" key="1">
    <citation type="submission" date="2021-01" db="EMBL/GenBank/DDBJ databases">
        <title>Whole genome shotgun sequence of Verrucosispora gifhornensis NBRC 16317.</title>
        <authorList>
            <person name="Komaki H."/>
            <person name="Tamura T."/>
        </authorList>
    </citation>
    <scope>NUCLEOTIDE SEQUENCE [LARGE SCALE GENOMIC DNA]</scope>
    <source>
        <strain evidence="1 2">NBRC 16317</strain>
    </source>
</reference>
<evidence type="ECO:0000313" key="1">
    <source>
        <dbReference type="EMBL" id="GIJ17433.1"/>
    </source>
</evidence>